<feature type="coiled-coil region" evidence="1">
    <location>
        <begin position="1044"/>
        <end position="1071"/>
    </location>
</feature>
<dbReference type="EMBL" id="HE613254">
    <property type="protein sequence ID" value="CCE66697.1"/>
    <property type="molecule type" value="Genomic_DNA"/>
</dbReference>
<name>G8C2Z9_9MOLU</name>
<reference evidence="2" key="1">
    <citation type="submission" date="2011-11" db="EMBL/GenBank/DDBJ databases">
        <title>Complete genome sequence of Candidatus Mycoplasma haemominutum.</title>
        <authorList>
            <person name="Barker E.N."/>
            <person name="Darby A.C."/>
            <person name="Helps C.R."/>
            <person name="Peters I.R."/>
            <person name="Hughes M.A."/>
            <person name="Radford A.D."/>
            <person name="Novacco M."/>
            <person name="Boretti F."/>
            <person name="Hofmann-Lehmann R."/>
            <person name="Tasker S."/>
        </authorList>
    </citation>
    <scope>NUCLEOTIDE SEQUENCE</scope>
    <source>
        <strain evidence="2">Birmingham 1</strain>
    </source>
</reference>
<feature type="coiled-coil region" evidence="1">
    <location>
        <begin position="835"/>
        <end position="862"/>
    </location>
</feature>
<dbReference type="KEGG" id="mhb:MHM_01790"/>
<feature type="coiled-coil region" evidence="1">
    <location>
        <begin position="580"/>
        <end position="641"/>
    </location>
</feature>
<sequence>MPLDYTALFAQLVALLKTHSSKYVFSASPRLFWLLREKNKLTVSGEFGTQYRPVYIFHWKQKNYYFKWLEEDYYILAREDHFRNVIHKCEKLARLQESWKVINLNQKFGAFDEYIVLDSEREFFQHHSREKEQDMKWRKWSADKKDQAPFPIKDAFEKELQHRGDRLETPTIEKEFAQKMNEDDKRNVSYQLDYEEKGADIKKILKEEEKRKKADFGWKSTFKSAADVFSSVNFVSSGGISSDSSGSQGDGEEDSKYTELLKSNTTKDPKTITADITELIPSPVESYRQTITELVKDNKRASFFNPNLPFTQVTDLNKNHHFWTMITPQYNNVDSFVLKLKEFYSALSPHEIDQLEEKRITPETAHIWEKLNRKPGLGRYAQKNSSFKKLLDDKLTKLREKNRELSSYLKVLKTQIIDDGQNPAENAAYLFTQKEQKEVLEEIEGTDKVINQFEQQIEKFSSLHPGMDAKFYLSIFGSQTLLNESDARVGDALVELNNQLNEIVFYQREIEKVLLERVSTLHRAKKSEMKLEFLAQDASLSKLITRRLQAEKDAHRKDQLRQLELQGSLHLAKTSVQKQINEERTKLVKYLDDLNRMENIPQYEEESRKLKEQKELFSQKVEDYREELYALKLKVESVEKQYSAFLGSIRDQVLAFQQEVSNHYSSHVGLLNDSMNRVWADWTNKGIDHIEKILSRKKQLIRDFSEIVILKLKKMYASQDSLLEESRKRKAEWEKVYREMVDEFKTLGYYLESPKPSEYFYKYLPKMDKSLFNLSPEMKKLIYYKPSLKYTAPKVNELIGLSPKLLNDEEFLVIDQVWTKLTPIQERKLKEKLEKEDREKNMRKIEKRLQKAQEDMHKRLQSKNYAFRPMYFETRFPQEADEEASFRRLKTFEKAQFHNWKETHFTTSEVRYKFKDLLTQLSKKIFTLKGVENWGNQLNISDRGELHDPDMVDRLSEWDYFVKSKEKLSLVESCSATSFKLDETELYDIEDDGYLSILEAIEEREEEYERKKIKPVKKPLMPSLEEWAKLNFKRYREEKGKIDIHEIKDGITSLEKEIQSLQKASGNYREACEFERARREMISSDMQTELKDIKEYLEQREGELNQIFSDESDRIDLNFEEIGKKLEEQKKNCEEENAKSQ</sequence>
<protein>
    <submittedName>
        <fullName evidence="2">Uncharacterized protein</fullName>
    </submittedName>
</protein>
<dbReference type="RefSeq" id="WP_015511562.1">
    <property type="nucleotide sequence ID" value="NC_021007.1"/>
</dbReference>
<organism evidence="2">
    <name type="scientific">Candidatus Mycoplasma haematominutum 'Birmingham 1'</name>
    <dbReference type="NCBI Taxonomy" id="1116213"/>
    <lineage>
        <taxon>Bacteria</taxon>
        <taxon>Bacillati</taxon>
        <taxon>Mycoplasmatota</taxon>
        <taxon>Mollicutes</taxon>
        <taxon>Mycoplasmataceae</taxon>
        <taxon>Mycoplasma</taxon>
    </lineage>
</organism>
<keyword evidence="1" id="KW-0175">Coiled coil</keyword>
<reference evidence="2" key="2">
    <citation type="submission" date="2011-11" db="EMBL/GenBank/DDBJ databases">
        <authorList>
            <person name="Barker E."/>
        </authorList>
    </citation>
    <scope>NUCLEOTIDE SEQUENCE</scope>
    <source>
        <strain evidence="2">Birmingham 1</strain>
    </source>
</reference>
<evidence type="ECO:0000313" key="2">
    <source>
        <dbReference type="EMBL" id="CCE66697.1"/>
    </source>
</evidence>
<accession>G8C2Z9</accession>
<dbReference type="HOGENOM" id="CLU_007618_0_0_14"/>
<dbReference type="AlphaFoldDB" id="G8C2Z9"/>
<proteinExistence type="predicted"/>
<evidence type="ECO:0000256" key="1">
    <source>
        <dbReference type="SAM" id="Coils"/>
    </source>
</evidence>
<dbReference type="OrthoDB" id="393068at2"/>
<gene>
    <name evidence="2" type="ORF">MHM_01790</name>
</gene>
<dbReference type="PATRIC" id="fig|1116213.3.peg.190"/>